<reference evidence="2 3" key="1">
    <citation type="submission" date="2014-02" db="EMBL/GenBank/DDBJ databases">
        <title>The small core and large imbalanced accessory genome model reveals a collaborative survival strategy of Sorangium cellulosum strains in nature.</title>
        <authorList>
            <person name="Han K."/>
            <person name="Peng R."/>
            <person name="Blom J."/>
            <person name="Li Y.-Z."/>
        </authorList>
    </citation>
    <scope>NUCLEOTIDE SEQUENCE [LARGE SCALE GENOMIC DNA]</scope>
    <source>
        <strain evidence="2 3">So0011-07</strain>
    </source>
</reference>
<gene>
    <name evidence="2" type="ORF">BE17_39415</name>
</gene>
<dbReference type="Proteomes" id="UP000075635">
    <property type="component" value="Unassembled WGS sequence"/>
</dbReference>
<feature type="transmembrane region" description="Helical" evidence="1">
    <location>
        <begin position="37"/>
        <end position="56"/>
    </location>
</feature>
<dbReference type="AlphaFoldDB" id="A0A150SDR2"/>
<dbReference type="EMBL" id="JEMB01001098">
    <property type="protein sequence ID" value="KYF90585.1"/>
    <property type="molecule type" value="Genomic_DNA"/>
</dbReference>
<evidence type="ECO:0000313" key="3">
    <source>
        <dbReference type="Proteomes" id="UP000075635"/>
    </source>
</evidence>
<accession>A0A150SDR2</accession>
<dbReference type="InterPro" id="IPR017581">
    <property type="entry name" value="AtpR-like"/>
</dbReference>
<protein>
    <submittedName>
        <fullName evidence="2">Uncharacterized protein</fullName>
    </submittedName>
</protein>
<keyword evidence="1" id="KW-0472">Membrane</keyword>
<name>A0A150SDR2_SORCE</name>
<sequence length="93" mass="9378">MSSLIWSLVGASLAAAFFGALACSVRRLLAEGAAARALLLHAGRWILLLSALTAIARLDGRALLPVAAGFALVQAAACAVALACRRSMGNSGT</sequence>
<dbReference type="Pfam" id="PF12966">
    <property type="entry name" value="AtpR"/>
    <property type="match status" value="1"/>
</dbReference>
<evidence type="ECO:0000313" key="2">
    <source>
        <dbReference type="EMBL" id="KYF90585.1"/>
    </source>
</evidence>
<feature type="transmembrane region" description="Helical" evidence="1">
    <location>
        <begin position="6"/>
        <end position="25"/>
    </location>
</feature>
<proteinExistence type="predicted"/>
<evidence type="ECO:0000256" key="1">
    <source>
        <dbReference type="SAM" id="Phobius"/>
    </source>
</evidence>
<comment type="caution">
    <text evidence="2">The sequence shown here is derived from an EMBL/GenBank/DDBJ whole genome shotgun (WGS) entry which is preliminary data.</text>
</comment>
<organism evidence="2 3">
    <name type="scientific">Sorangium cellulosum</name>
    <name type="common">Polyangium cellulosum</name>
    <dbReference type="NCBI Taxonomy" id="56"/>
    <lineage>
        <taxon>Bacteria</taxon>
        <taxon>Pseudomonadati</taxon>
        <taxon>Myxococcota</taxon>
        <taxon>Polyangia</taxon>
        <taxon>Polyangiales</taxon>
        <taxon>Polyangiaceae</taxon>
        <taxon>Sorangium</taxon>
    </lineage>
</organism>
<feature type="transmembrane region" description="Helical" evidence="1">
    <location>
        <begin position="62"/>
        <end position="84"/>
    </location>
</feature>
<keyword evidence="1" id="KW-0812">Transmembrane</keyword>
<keyword evidence="1" id="KW-1133">Transmembrane helix</keyword>